<evidence type="ECO:0000313" key="2">
    <source>
        <dbReference type="EMBL" id="KAK3742657.1"/>
    </source>
</evidence>
<accession>A0AAE1CXA5</accession>
<organism evidence="2 3">
    <name type="scientific">Elysia crispata</name>
    <name type="common">lettuce slug</name>
    <dbReference type="NCBI Taxonomy" id="231223"/>
    <lineage>
        <taxon>Eukaryota</taxon>
        <taxon>Metazoa</taxon>
        <taxon>Spiralia</taxon>
        <taxon>Lophotrochozoa</taxon>
        <taxon>Mollusca</taxon>
        <taxon>Gastropoda</taxon>
        <taxon>Heterobranchia</taxon>
        <taxon>Euthyneura</taxon>
        <taxon>Panpulmonata</taxon>
        <taxon>Sacoglossa</taxon>
        <taxon>Placobranchoidea</taxon>
        <taxon>Plakobranchidae</taxon>
        <taxon>Elysia</taxon>
    </lineage>
</organism>
<comment type="caution">
    <text evidence="2">The sequence shown here is derived from an EMBL/GenBank/DDBJ whole genome shotgun (WGS) entry which is preliminary data.</text>
</comment>
<sequence length="116" mass="12896">MSRLVSMSVLVRTCSPQEKLAGLELDDQAEWISGKRVTDVRGSIHGGVKSQSRRRQAGREPTGAGQTVKVAPVLTETWFLHRDGAEESARRWEKTNTSKANDYFVFGIIFDVPSDC</sequence>
<evidence type="ECO:0000313" key="3">
    <source>
        <dbReference type="Proteomes" id="UP001283361"/>
    </source>
</evidence>
<reference evidence="2" key="1">
    <citation type="journal article" date="2023" name="G3 (Bethesda)">
        <title>A reference genome for the long-term kleptoplast-retaining sea slug Elysia crispata morphotype clarki.</title>
        <authorList>
            <person name="Eastman K.E."/>
            <person name="Pendleton A.L."/>
            <person name="Shaikh M.A."/>
            <person name="Suttiyut T."/>
            <person name="Ogas R."/>
            <person name="Tomko P."/>
            <person name="Gavelis G."/>
            <person name="Widhalm J.R."/>
            <person name="Wisecaver J.H."/>
        </authorList>
    </citation>
    <scope>NUCLEOTIDE SEQUENCE</scope>
    <source>
        <strain evidence="2">ECLA1</strain>
    </source>
</reference>
<dbReference type="Proteomes" id="UP001283361">
    <property type="component" value="Unassembled WGS sequence"/>
</dbReference>
<dbReference type="EMBL" id="JAWDGP010006345">
    <property type="protein sequence ID" value="KAK3742657.1"/>
    <property type="molecule type" value="Genomic_DNA"/>
</dbReference>
<name>A0AAE1CXA5_9GAST</name>
<evidence type="ECO:0000256" key="1">
    <source>
        <dbReference type="SAM" id="MobiDB-lite"/>
    </source>
</evidence>
<protein>
    <submittedName>
        <fullName evidence="2">Uncharacterized protein</fullName>
    </submittedName>
</protein>
<proteinExistence type="predicted"/>
<gene>
    <name evidence="2" type="ORF">RRG08_025603</name>
</gene>
<feature type="region of interest" description="Disordered" evidence="1">
    <location>
        <begin position="43"/>
        <end position="66"/>
    </location>
</feature>
<dbReference type="AlphaFoldDB" id="A0AAE1CXA5"/>
<keyword evidence="3" id="KW-1185">Reference proteome</keyword>